<keyword evidence="3" id="KW-1185">Reference proteome</keyword>
<proteinExistence type="predicted"/>
<dbReference type="InterPro" id="IPR036047">
    <property type="entry name" value="F-box-like_dom_sf"/>
</dbReference>
<evidence type="ECO:0000313" key="3">
    <source>
        <dbReference type="Proteomes" id="UP000604825"/>
    </source>
</evidence>
<protein>
    <recommendedName>
        <fullName evidence="1">F-box domain-containing protein</fullName>
    </recommendedName>
</protein>
<reference evidence="2" key="1">
    <citation type="submission" date="2020-10" db="EMBL/GenBank/DDBJ databases">
        <authorList>
            <person name="Han B."/>
            <person name="Lu T."/>
            <person name="Zhao Q."/>
            <person name="Huang X."/>
            <person name="Zhao Y."/>
        </authorList>
    </citation>
    <scope>NUCLEOTIDE SEQUENCE</scope>
</reference>
<organism evidence="2 3">
    <name type="scientific">Miscanthus lutarioriparius</name>
    <dbReference type="NCBI Taxonomy" id="422564"/>
    <lineage>
        <taxon>Eukaryota</taxon>
        <taxon>Viridiplantae</taxon>
        <taxon>Streptophyta</taxon>
        <taxon>Embryophyta</taxon>
        <taxon>Tracheophyta</taxon>
        <taxon>Spermatophyta</taxon>
        <taxon>Magnoliopsida</taxon>
        <taxon>Liliopsida</taxon>
        <taxon>Poales</taxon>
        <taxon>Poaceae</taxon>
        <taxon>PACMAD clade</taxon>
        <taxon>Panicoideae</taxon>
        <taxon>Andropogonodae</taxon>
        <taxon>Andropogoneae</taxon>
        <taxon>Saccharinae</taxon>
        <taxon>Miscanthus</taxon>
    </lineage>
</organism>
<evidence type="ECO:0000313" key="2">
    <source>
        <dbReference type="EMBL" id="CAD6269576.1"/>
    </source>
</evidence>
<evidence type="ECO:0000259" key="1">
    <source>
        <dbReference type="SMART" id="SM00256"/>
    </source>
</evidence>
<dbReference type="AlphaFoldDB" id="A0A811RIA8"/>
<comment type="caution">
    <text evidence="2">The sequence shown here is derived from an EMBL/GenBank/DDBJ whole genome shotgun (WGS) entry which is preliminary data.</text>
</comment>
<dbReference type="Proteomes" id="UP000604825">
    <property type="component" value="Unassembled WGS sequence"/>
</dbReference>
<feature type="domain" description="F-box" evidence="1">
    <location>
        <begin position="27"/>
        <end position="68"/>
    </location>
</feature>
<sequence length="85" mass="9355">MEAKSKDRKLSPLAVAASAALIGVVLGNDDILREILFRLGFTSCLVRAAAVCKRWYRIASDPDFLRRFGALHPPLVHFGDLDAQC</sequence>
<gene>
    <name evidence="2" type="ORF">NCGR_LOCUS52880</name>
</gene>
<dbReference type="SMART" id="SM00256">
    <property type="entry name" value="FBOX"/>
    <property type="match status" value="1"/>
</dbReference>
<dbReference type="InterPro" id="IPR001810">
    <property type="entry name" value="F-box_dom"/>
</dbReference>
<accession>A0A811RIA8</accession>
<dbReference type="EMBL" id="CAJGYO010000015">
    <property type="protein sequence ID" value="CAD6269576.1"/>
    <property type="molecule type" value="Genomic_DNA"/>
</dbReference>
<dbReference type="OrthoDB" id="695426at2759"/>
<dbReference type="Gene3D" id="1.20.1280.50">
    <property type="match status" value="1"/>
</dbReference>
<name>A0A811RIA8_9POAL</name>
<dbReference type="Pfam" id="PF12937">
    <property type="entry name" value="F-box-like"/>
    <property type="match status" value="1"/>
</dbReference>
<dbReference type="PANTHER" id="PTHR33207">
    <property type="entry name" value="F-BOX DOMAIN CONTAINING PROTEIN-RELATED"/>
    <property type="match status" value="1"/>
</dbReference>
<dbReference type="SUPFAM" id="SSF81383">
    <property type="entry name" value="F-box domain"/>
    <property type="match status" value="1"/>
</dbReference>